<dbReference type="PANTHER" id="PTHR35896">
    <property type="entry name" value="IG-LIKE DOMAIN-CONTAINING PROTEIN"/>
    <property type="match status" value="1"/>
</dbReference>
<dbReference type="Proteomes" id="UP001433268">
    <property type="component" value="Unassembled WGS sequence"/>
</dbReference>
<gene>
    <name evidence="3" type="ORF">PG997_005411</name>
</gene>
<keyword evidence="2" id="KW-0472">Membrane</keyword>
<evidence type="ECO:0000256" key="1">
    <source>
        <dbReference type="SAM" id="MobiDB-lite"/>
    </source>
</evidence>
<keyword evidence="4" id="KW-1185">Reference proteome</keyword>
<protein>
    <submittedName>
        <fullName evidence="3">Uncharacterized protein</fullName>
    </submittedName>
</protein>
<accession>A0ABR1X4U6</accession>
<comment type="caution">
    <text evidence="3">The sequence shown here is derived from an EMBL/GenBank/DDBJ whole genome shotgun (WGS) entry which is preliminary data.</text>
</comment>
<feature type="transmembrane region" description="Helical" evidence="2">
    <location>
        <begin position="70"/>
        <end position="99"/>
    </location>
</feature>
<evidence type="ECO:0000256" key="2">
    <source>
        <dbReference type="SAM" id="Phobius"/>
    </source>
</evidence>
<feature type="region of interest" description="Disordered" evidence="1">
    <location>
        <begin position="1"/>
        <end position="60"/>
    </location>
</feature>
<proteinExistence type="predicted"/>
<sequence length="272" mass="30351">MDSIMKVKLPSSSRRGGLTSWFSRSPYLPVPDQEANVDGASTASKSSNSDDGDDIPDKQEDLSLRDRSRVILCGLVPPFKVVLLLSVLFAGSLGLMFALTSPSAPAGDGNGGKQCGASPDEARERGCLFEPQLSAWVPSQCGWQDVVDEFQERFGDMHVLWPWYWDTNITQRVRPGLQGISLLQAGNFSVAYTTYHQSHDLHCLYCWRKVSYALEHGFEWMDARCHQFYHARHCVEHIGGSLVEGDDPAELQKWAYPLMYHDCFPIGSTTES</sequence>
<organism evidence="3 4">
    <name type="scientific">Apiospora hydei</name>
    <dbReference type="NCBI Taxonomy" id="1337664"/>
    <lineage>
        <taxon>Eukaryota</taxon>
        <taxon>Fungi</taxon>
        <taxon>Dikarya</taxon>
        <taxon>Ascomycota</taxon>
        <taxon>Pezizomycotina</taxon>
        <taxon>Sordariomycetes</taxon>
        <taxon>Xylariomycetidae</taxon>
        <taxon>Amphisphaeriales</taxon>
        <taxon>Apiosporaceae</taxon>
        <taxon>Apiospora</taxon>
    </lineage>
</organism>
<dbReference type="RefSeq" id="XP_066673344.1">
    <property type="nucleotide sequence ID" value="XM_066809726.1"/>
</dbReference>
<dbReference type="GeneID" id="92042786"/>
<name>A0ABR1X4U6_9PEZI</name>
<evidence type="ECO:0000313" key="4">
    <source>
        <dbReference type="Proteomes" id="UP001433268"/>
    </source>
</evidence>
<dbReference type="EMBL" id="JAQQWN010000004">
    <property type="protein sequence ID" value="KAK8090450.1"/>
    <property type="molecule type" value="Genomic_DNA"/>
</dbReference>
<evidence type="ECO:0000313" key="3">
    <source>
        <dbReference type="EMBL" id="KAK8090450.1"/>
    </source>
</evidence>
<keyword evidence="2" id="KW-1133">Transmembrane helix</keyword>
<feature type="compositionally biased region" description="Polar residues" evidence="1">
    <location>
        <begin position="39"/>
        <end position="49"/>
    </location>
</feature>
<dbReference type="InterPro" id="IPR053008">
    <property type="entry name" value="Phomopsin_biosynth_assoc"/>
</dbReference>
<dbReference type="PANTHER" id="PTHR35896:SF3">
    <property type="entry name" value="MAJOR FACILITATOR SUPERFAMILY TRANSPORTER"/>
    <property type="match status" value="1"/>
</dbReference>
<reference evidence="3 4" key="1">
    <citation type="submission" date="2023-01" db="EMBL/GenBank/DDBJ databases">
        <title>Analysis of 21 Apiospora genomes using comparative genomics revels a genus with tremendous synthesis potential of carbohydrate active enzymes and secondary metabolites.</title>
        <authorList>
            <person name="Sorensen T."/>
        </authorList>
    </citation>
    <scope>NUCLEOTIDE SEQUENCE [LARGE SCALE GENOMIC DNA]</scope>
    <source>
        <strain evidence="3 4">CBS 114990</strain>
    </source>
</reference>
<keyword evidence="2" id="KW-0812">Transmembrane</keyword>